<reference evidence="1 2" key="1">
    <citation type="submission" date="2018-10" db="EMBL/GenBank/DDBJ databases">
        <title>Genomic Encyclopedia of Archaeal and Bacterial Type Strains, Phase II (KMG-II): from individual species to whole genera.</title>
        <authorList>
            <person name="Goeker M."/>
        </authorList>
    </citation>
    <scope>NUCLEOTIDE SEQUENCE [LARGE SCALE GENOMIC DNA]</scope>
    <source>
        <strain evidence="1 2">NSB1</strain>
    </source>
</reference>
<accession>A0A495VM83</accession>
<sequence>MTHFKFCRLHLFVTIASITTLISSCDPKNDNNTYIEEEALSAPSNFTTDYTNKCIRWDAVPNAEKYYCTINDRENYTISKNYINLTNTSITEDQWHTITVQAIAPTNSKWYNSSTVNYPFIFTKKTLLATPTNFKHEIFEIIDPISKQPENKIKIMWDAVPNAEKYYVTFKKQQETHPKWESRPITESSFIPMRTIEIGHNYVLEICAIPKENSPLYVTSETKEIIITAQ</sequence>
<name>A0A495VM83_9BACT</name>
<keyword evidence="2" id="KW-1185">Reference proteome</keyword>
<gene>
    <name evidence="1" type="ORF">BC742_2029</name>
</gene>
<dbReference type="RefSeq" id="WP_022599808.1">
    <property type="nucleotide sequence ID" value="NZ_KI440779.1"/>
</dbReference>
<dbReference type="PROSITE" id="PS51257">
    <property type="entry name" value="PROKAR_LIPOPROTEIN"/>
    <property type="match status" value="1"/>
</dbReference>
<dbReference type="AlphaFoldDB" id="A0A495VM83"/>
<dbReference type="GeneID" id="92929840"/>
<organism evidence="1 2">
    <name type="scientific">Coprobacter fastidiosus NSB1 = JCM 33896</name>
    <dbReference type="NCBI Taxonomy" id="1349822"/>
    <lineage>
        <taxon>Bacteria</taxon>
        <taxon>Pseudomonadati</taxon>
        <taxon>Bacteroidota</taxon>
        <taxon>Bacteroidia</taxon>
        <taxon>Bacteroidales</taxon>
        <taxon>Barnesiellaceae</taxon>
        <taxon>Coprobacter</taxon>
    </lineage>
</organism>
<dbReference type="EMBL" id="RBXN01000007">
    <property type="protein sequence ID" value="RKT50489.1"/>
    <property type="molecule type" value="Genomic_DNA"/>
</dbReference>
<proteinExistence type="predicted"/>
<evidence type="ECO:0000313" key="2">
    <source>
        <dbReference type="Proteomes" id="UP000269493"/>
    </source>
</evidence>
<comment type="caution">
    <text evidence="1">The sequence shown here is derived from an EMBL/GenBank/DDBJ whole genome shotgun (WGS) entry which is preliminary data.</text>
</comment>
<dbReference type="Proteomes" id="UP000269493">
    <property type="component" value="Unassembled WGS sequence"/>
</dbReference>
<protein>
    <submittedName>
        <fullName evidence="1">Uncharacterized protein</fullName>
    </submittedName>
</protein>
<evidence type="ECO:0000313" key="1">
    <source>
        <dbReference type="EMBL" id="RKT50489.1"/>
    </source>
</evidence>